<evidence type="ECO:0008006" key="4">
    <source>
        <dbReference type="Google" id="ProtNLM"/>
    </source>
</evidence>
<protein>
    <recommendedName>
        <fullName evidence="4">Type 4 fimbrial biogenesis protein PilX N-terminal domain-containing protein</fullName>
    </recommendedName>
</protein>
<dbReference type="Proteomes" id="UP000034516">
    <property type="component" value="Unassembled WGS sequence"/>
</dbReference>
<sequence length="194" mass="21163">MLKNNILKNQSGGMLIMVLVFTTLFAVMATGIAGVISSQHKLGLKKINWQKAIATAEAGVNYYRWHLAHAPEDYQDGTGQAGPYVHDYKDNLGNSIGQFSLNITAPADTCSNAIIIESTGWLNDDPNVKRKVMVKYGKPSLASFAFLTDSNVWFGEDETLHGPVHSNGGIRMDGQNDSLTTSKKSTYICGLEHI</sequence>
<keyword evidence="1" id="KW-1133">Transmembrane helix</keyword>
<evidence type="ECO:0000256" key="1">
    <source>
        <dbReference type="SAM" id="Phobius"/>
    </source>
</evidence>
<name>A0A0G0Z2Q8_9BACT</name>
<evidence type="ECO:0000313" key="2">
    <source>
        <dbReference type="EMBL" id="KKS43069.1"/>
    </source>
</evidence>
<comment type="caution">
    <text evidence="2">The sequence shown here is derived from an EMBL/GenBank/DDBJ whole genome shotgun (WGS) entry which is preliminary data.</text>
</comment>
<gene>
    <name evidence="2" type="ORF">UV02_C0004G0003</name>
</gene>
<accession>A0A0G0Z2Q8</accession>
<keyword evidence="1" id="KW-0812">Transmembrane</keyword>
<evidence type="ECO:0000313" key="3">
    <source>
        <dbReference type="Proteomes" id="UP000034516"/>
    </source>
</evidence>
<reference evidence="2 3" key="1">
    <citation type="journal article" date="2015" name="Nature">
        <title>rRNA introns, odd ribosomes, and small enigmatic genomes across a large radiation of phyla.</title>
        <authorList>
            <person name="Brown C.T."/>
            <person name="Hug L.A."/>
            <person name="Thomas B.C."/>
            <person name="Sharon I."/>
            <person name="Castelle C.J."/>
            <person name="Singh A."/>
            <person name="Wilkins M.J."/>
            <person name="Williams K.H."/>
            <person name="Banfield J.F."/>
        </authorList>
    </citation>
    <scope>NUCLEOTIDE SEQUENCE [LARGE SCALE GENOMIC DNA]</scope>
</reference>
<organism evidence="2 3">
    <name type="scientific">Candidatus Kuenenbacteria bacterium GW2011_GWA2_42_15</name>
    <dbReference type="NCBI Taxonomy" id="1618677"/>
    <lineage>
        <taxon>Bacteria</taxon>
        <taxon>Candidatus Kueneniibacteriota</taxon>
    </lineage>
</organism>
<dbReference type="AlphaFoldDB" id="A0A0G0Z2Q8"/>
<keyword evidence="1" id="KW-0472">Membrane</keyword>
<dbReference type="EMBL" id="LCCW01000004">
    <property type="protein sequence ID" value="KKS43069.1"/>
    <property type="molecule type" value="Genomic_DNA"/>
</dbReference>
<proteinExistence type="predicted"/>
<feature type="transmembrane region" description="Helical" evidence="1">
    <location>
        <begin position="12"/>
        <end position="36"/>
    </location>
</feature>